<evidence type="ECO:0000313" key="2">
    <source>
        <dbReference type="Proteomes" id="UP000015106"/>
    </source>
</evidence>
<dbReference type="AlphaFoldDB" id="A0A8R7USH0"/>
<reference evidence="1" key="2">
    <citation type="submission" date="2018-03" db="EMBL/GenBank/DDBJ databases">
        <title>The Triticum urartu genome reveals the dynamic nature of wheat genome evolution.</title>
        <authorList>
            <person name="Ling H."/>
            <person name="Ma B."/>
            <person name="Shi X."/>
            <person name="Liu H."/>
            <person name="Dong L."/>
            <person name="Sun H."/>
            <person name="Cao Y."/>
            <person name="Gao Q."/>
            <person name="Zheng S."/>
            <person name="Li Y."/>
            <person name="Yu Y."/>
            <person name="Du H."/>
            <person name="Qi M."/>
            <person name="Li Y."/>
            <person name="Yu H."/>
            <person name="Cui Y."/>
            <person name="Wang N."/>
            <person name="Chen C."/>
            <person name="Wu H."/>
            <person name="Zhao Y."/>
            <person name="Zhang J."/>
            <person name="Li Y."/>
            <person name="Zhou W."/>
            <person name="Zhang B."/>
            <person name="Hu W."/>
            <person name="Eijk M."/>
            <person name="Tang J."/>
            <person name="Witsenboer H."/>
            <person name="Zhao S."/>
            <person name="Li Z."/>
            <person name="Zhang A."/>
            <person name="Wang D."/>
            <person name="Liang C."/>
        </authorList>
    </citation>
    <scope>NUCLEOTIDE SEQUENCE [LARGE SCALE GENOMIC DNA]</scope>
    <source>
        <strain evidence="1">cv. G1812</strain>
    </source>
</reference>
<reference evidence="2" key="1">
    <citation type="journal article" date="2013" name="Nature">
        <title>Draft genome of the wheat A-genome progenitor Triticum urartu.</title>
        <authorList>
            <person name="Ling H.Q."/>
            <person name="Zhao S."/>
            <person name="Liu D."/>
            <person name="Wang J."/>
            <person name="Sun H."/>
            <person name="Zhang C."/>
            <person name="Fan H."/>
            <person name="Li D."/>
            <person name="Dong L."/>
            <person name="Tao Y."/>
            <person name="Gao C."/>
            <person name="Wu H."/>
            <person name="Li Y."/>
            <person name="Cui Y."/>
            <person name="Guo X."/>
            <person name="Zheng S."/>
            <person name="Wang B."/>
            <person name="Yu K."/>
            <person name="Liang Q."/>
            <person name="Yang W."/>
            <person name="Lou X."/>
            <person name="Chen J."/>
            <person name="Feng M."/>
            <person name="Jian J."/>
            <person name="Zhang X."/>
            <person name="Luo G."/>
            <person name="Jiang Y."/>
            <person name="Liu J."/>
            <person name="Wang Z."/>
            <person name="Sha Y."/>
            <person name="Zhang B."/>
            <person name="Wu H."/>
            <person name="Tang D."/>
            <person name="Shen Q."/>
            <person name="Xue P."/>
            <person name="Zou S."/>
            <person name="Wang X."/>
            <person name="Liu X."/>
            <person name="Wang F."/>
            <person name="Yang Y."/>
            <person name="An X."/>
            <person name="Dong Z."/>
            <person name="Zhang K."/>
            <person name="Zhang X."/>
            <person name="Luo M.C."/>
            <person name="Dvorak J."/>
            <person name="Tong Y."/>
            <person name="Wang J."/>
            <person name="Yang H."/>
            <person name="Li Z."/>
            <person name="Wang D."/>
            <person name="Zhang A."/>
            <person name="Wang J."/>
        </authorList>
    </citation>
    <scope>NUCLEOTIDE SEQUENCE</scope>
    <source>
        <strain evidence="2">cv. G1812</strain>
    </source>
</reference>
<dbReference type="Gramene" id="TuG1812G0600002530.01.T01">
    <property type="protein sequence ID" value="TuG1812G0600002530.01.T01.cds361207"/>
    <property type="gene ID" value="TuG1812G0600002530.01"/>
</dbReference>
<dbReference type="Proteomes" id="UP000015106">
    <property type="component" value="Chromosome 6"/>
</dbReference>
<name>A0A8R7USH0_TRIUA</name>
<reference evidence="1" key="3">
    <citation type="submission" date="2022-06" db="UniProtKB">
        <authorList>
            <consortium name="EnsemblPlants"/>
        </authorList>
    </citation>
    <scope>IDENTIFICATION</scope>
</reference>
<evidence type="ECO:0000313" key="1">
    <source>
        <dbReference type="EnsemblPlants" id="TuG1812G0600002530.01.T01.cds361207"/>
    </source>
</evidence>
<sequence length="68" mass="7898">MKREEEGVYNPSDSRYPKISLLINNHLSRLSNPRIPCSNMAISFPFLRCLLRRDLHDIALLGSTPRHH</sequence>
<proteinExistence type="predicted"/>
<organism evidence="1 2">
    <name type="scientific">Triticum urartu</name>
    <name type="common">Red wild einkorn</name>
    <name type="synonym">Crithodium urartu</name>
    <dbReference type="NCBI Taxonomy" id="4572"/>
    <lineage>
        <taxon>Eukaryota</taxon>
        <taxon>Viridiplantae</taxon>
        <taxon>Streptophyta</taxon>
        <taxon>Embryophyta</taxon>
        <taxon>Tracheophyta</taxon>
        <taxon>Spermatophyta</taxon>
        <taxon>Magnoliopsida</taxon>
        <taxon>Liliopsida</taxon>
        <taxon>Poales</taxon>
        <taxon>Poaceae</taxon>
        <taxon>BOP clade</taxon>
        <taxon>Pooideae</taxon>
        <taxon>Triticodae</taxon>
        <taxon>Triticeae</taxon>
        <taxon>Triticinae</taxon>
        <taxon>Triticum</taxon>
    </lineage>
</organism>
<dbReference type="EnsemblPlants" id="TuG1812G0600002530.01.T01">
    <property type="protein sequence ID" value="TuG1812G0600002530.01.T01.cds361207"/>
    <property type="gene ID" value="TuG1812G0600002530.01"/>
</dbReference>
<keyword evidence="2" id="KW-1185">Reference proteome</keyword>
<protein>
    <submittedName>
        <fullName evidence="1">Uncharacterized protein</fullName>
    </submittedName>
</protein>
<accession>A0A8R7USH0</accession>